<keyword evidence="2" id="KW-1185">Reference proteome</keyword>
<comment type="caution">
    <text evidence="1">The sequence shown here is derived from an EMBL/GenBank/DDBJ whole genome shotgun (WGS) entry which is preliminary data.</text>
</comment>
<evidence type="ECO:0000313" key="1">
    <source>
        <dbReference type="EMBL" id="KAK3776755.1"/>
    </source>
</evidence>
<name>A0AAE0ZWK5_9GAST</name>
<reference evidence="1" key="1">
    <citation type="journal article" date="2023" name="G3 (Bethesda)">
        <title>A reference genome for the long-term kleptoplast-retaining sea slug Elysia crispata morphotype clarki.</title>
        <authorList>
            <person name="Eastman K.E."/>
            <person name="Pendleton A.L."/>
            <person name="Shaikh M.A."/>
            <person name="Suttiyut T."/>
            <person name="Ogas R."/>
            <person name="Tomko P."/>
            <person name="Gavelis G."/>
            <person name="Widhalm J.R."/>
            <person name="Wisecaver J.H."/>
        </authorList>
    </citation>
    <scope>NUCLEOTIDE SEQUENCE</scope>
    <source>
        <strain evidence="1">ECLA1</strain>
    </source>
</reference>
<dbReference type="Proteomes" id="UP001283361">
    <property type="component" value="Unassembled WGS sequence"/>
</dbReference>
<protein>
    <submittedName>
        <fullName evidence="1">Uncharacterized protein</fullName>
    </submittedName>
</protein>
<organism evidence="1 2">
    <name type="scientific">Elysia crispata</name>
    <name type="common">lettuce slug</name>
    <dbReference type="NCBI Taxonomy" id="231223"/>
    <lineage>
        <taxon>Eukaryota</taxon>
        <taxon>Metazoa</taxon>
        <taxon>Spiralia</taxon>
        <taxon>Lophotrochozoa</taxon>
        <taxon>Mollusca</taxon>
        <taxon>Gastropoda</taxon>
        <taxon>Heterobranchia</taxon>
        <taxon>Euthyneura</taxon>
        <taxon>Panpulmonata</taxon>
        <taxon>Sacoglossa</taxon>
        <taxon>Placobranchoidea</taxon>
        <taxon>Plakobranchidae</taxon>
        <taxon>Elysia</taxon>
    </lineage>
</organism>
<sequence>MWSIMHDAGAAITTLPLKAASYTAKFRQHPILLNSGSIPTPLNSGSILFPNAPYHVSYLPPSKLHSQLA</sequence>
<proteinExistence type="predicted"/>
<evidence type="ECO:0000313" key="2">
    <source>
        <dbReference type="Proteomes" id="UP001283361"/>
    </source>
</evidence>
<gene>
    <name evidence="1" type="ORF">RRG08_058505</name>
</gene>
<dbReference type="EMBL" id="JAWDGP010003176">
    <property type="protein sequence ID" value="KAK3776755.1"/>
    <property type="molecule type" value="Genomic_DNA"/>
</dbReference>
<dbReference type="AlphaFoldDB" id="A0AAE0ZWK5"/>
<accession>A0AAE0ZWK5</accession>